<dbReference type="Proteomes" id="UP000287394">
    <property type="component" value="Chromosome"/>
</dbReference>
<accession>A0A402CTT8</accession>
<gene>
    <name evidence="1" type="ORF">CCAX7_007920</name>
</gene>
<sequence length="1421" mass="140195">MVVPQGSFSANFTITTAGVSALTTATVTAAYGGYSKTANVSVNIAPAATLKSIVLNPSTVIGAQTNGTNSTGTVTLTSPAPVGGVVIALASSNSGVVSVPSTVTIPAGATSTTFAATTFNVTSTQAITISAVYSFSKLSATLTVNPWLYQLSLSPGTLVGGANSTATLTLNQVAPVGGLPINLGCSNSSATIPDASNADGSTIASGVLTIPAGKTTAVFTVNTLPVALAGTVNITAAYSGLTLSQTLNLQTLLQRLQLSTSSVTGGTSLTGTVYLNGPAPTGGVGITLGSDNAAATFPNGGGVSGGVLTIAAGVSSGSFTIATNAVTSVTNVNLSAAYGGVTAHASFTINPTQVTLQLTPPSVVGGATVDGVVTISSAAPAGGLSIALSTFNATVAPVPSQITIAAGATSSAHFSIVTTTVTSTQSGSITAAYGGLQSSQTLTVKPLLASVSINPNPVVGGVTTTGTVALNGPAPAGVSLTLSSNDTTAATVPSSIPVTQGATNATFTVTTFAVSTNKAPTITASYGGANVVTTLTVRPMIQSLGLNPQSVYGGGTSTGTVTLTGLAPTGGVAITLASATTSVATILNGGNVSGGVLTIPAGSSIGTFTINTSSVSVSASSVISATYTSGSSSQVVTQTLTVIPLISSVSVSPNPLVGGGSGTGTVTLAGPAPTGGIGVTLTSSVTGAATIANIGNVSGGVLTIPAGSNNGGFTVNGGPVTTSSTTLISAAYNGASVSTTLTVKPLLSSLTLTPTNIVGGDTANGGILFNLNAPAGVTLTISSSNNTVASVPATLPVTTGASNSSFTITSTAVSTMTPVTITVSYGGVALSKTLNVYPVPTVATVAISGLSEVVGGNNMTGQVTLSSIAPASGAVVSLSSGNTAVATVLSSISVSPGATQGSFTITTLPTATTATTAITAAYNSTTGSANVTVDRPSLTALNFAPSSLPGGNTTQGTLTLNGKAPTGGVTVDLSSSIPNGQNFLPSTSVVITAGLASGTFQLATSTVNAATTLVITATNHAYPTEFVTSSISLSPANIRAVDLMMPKGITLQWTMPAVGHYVLKRDGVLVATLPNTTQTYTEYFEWNSGQVYQYDLYDDNTIPAQLLSSERAAPYLVAATQNQAVDSRLDPRYSTAVFLDHNFGTSAYKGGLFAGFASDPSKVGRSFALFALNPPPAGGVFRTGSVNASLTTAYTDLGPVSGLQIGCQAIPKTIPGYKTWDPATLVWSNSPVVDPTLATQTVTVNYNPASPPPTPAWMSWKLNTDILDAILGINDSAHDGTNAMAVQWASMSEASNGWAYFAKTEYSSTAGPNVTNLWSIPTLVKLTVPSTVNLSGAATTSATGQLAVNGVGLQGSAVVSLSSSSSYVTFQASGTQAQAMTVTGLSNTFVLNVAKPSSQTTVTITATFGGVTKTATMTVNP</sequence>
<evidence type="ECO:0000313" key="1">
    <source>
        <dbReference type="EMBL" id="BDI28741.1"/>
    </source>
</evidence>
<reference evidence="1 2" key="1">
    <citation type="journal article" date="2019" name="Int. J. Syst. Evol. Microbiol.">
        <title>Capsulimonas corticalis gen. nov., sp. nov., an aerobic capsulated bacterium, of a novel bacterial order, Capsulimonadales ord. nov., of the class Armatimonadia of the phylum Armatimonadetes.</title>
        <authorList>
            <person name="Li J."/>
            <person name="Kudo C."/>
            <person name="Tonouchi A."/>
        </authorList>
    </citation>
    <scope>NUCLEOTIDE SEQUENCE [LARGE SCALE GENOMIC DNA]</scope>
    <source>
        <strain evidence="1 2">AX-7</strain>
    </source>
</reference>
<keyword evidence="2" id="KW-1185">Reference proteome</keyword>
<proteinExistence type="predicted"/>
<name>A0A402CTT8_9BACT</name>
<dbReference type="EMBL" id="AP025739">
    <property type="protein sequence ID" value="BDI28741.1"/>
    <property type="molecule type" value="Genomic_DNA"/>
</dbReference>
<evidence type="ECO:0000313" key="2">
    <source>
        <dbReference type="Proteomes" id="UP000287394"/>
    </source>
</evidence>
<organism evidence="1 2">
    <name type="scientific">Capsulimonas corticalis</name>
    <dbReference type="NCBI Taxonomy" id="2219043"/>
    <lineage>
        <taxon>Bacteria</taxon>
        <taxon>Bacillati</taxon>
        <taxon>Armatimonadota</taxon>
        <taxon>Armatimonadia</taxon>
        <taxon>Capsulimonadales</taxon>
        <taxon>Capsulimonadaceae</taxon>
        <taxon>Capsulimonas</taxon>
    </lineage>
</organism>
<protein>
    <submittedName>
        <fullName evidence="1">Uncharacterized protein</fullName>
    </submittedName>
</protein>
<dbReference type="KEGG" id="ccot:CCAX7_007920"/>